<dbReference type="AlphaFoldDB" id="A0A2G2ZTA7"/>
<accession>A0A2G2ZTA7</accession>
<dbReference type="Proteomes" id="UP000222542">
    <property type="component" value="Unassembled WGS sequence"/>
</dbReference>
<organism evidence="2 3">
    <name type="scientific">Capsicum annuum</name>
    <name type="common">Capsicum pepper</name>
    <dbReference type="NCBI Taxonomy" id="4072"/>
    <lineage>
        <taxon>Eukaryota</taxon>
        <taxon>Viridiplantae</taxon>
        <taxon>Streptophyta</taxon>
        <taxon>Embryophyta</taxon>
        <taxon>Tracheophyta</taxon>
        <taxon>Spermatophyta</taxon>
        <taxon>Magnoliopsida</taxon>
        <taxon>eudicotyledons</taxon>
        <taxon>Gunneridae</taxon>
        <taxon>Pentapetalae</taxon>
        <taxon>asterids</taxon>
        <taxon>lamiids</taxon>
        <taxon>Solanales</taxon>
        <taxon>Solanaceae</taxon>
        <taxon>Solanoideae</taxon>
        <taxon>Capsiceae</taxon>
        <taxon>Capsicum</taxon>
    </lineage>
</organism>
<protein>
    <recommendedName>
        <fullName evidence="1">Possible tRNA binding domain-containing protein</fullName>
    </recommendedName>
</protein>
<name>A0A2G2ZTA7_CAPAN</name>
<dbReference type="Pfam" id="PF13725">
    <property type="entry name" value="tRNA_bind_2"/>
    <property type="match status" value="1"/>
</dbReference>
<keyword evidence="3" id="KW-1185">Reference proteome</keyword>
<gene>
    <name evidence="2" type="ORF">T459_07308</name>
</gene>
<comment type="caution">
    <text evidence="2">The sequence shown here is derived from an EMBL/GenBank/DDBJ whole genome shotgun (WGS) entry which is preliminary data.</text>
</comment>
<reference evidence="2 3" key="2">
    <citation type="journal article" date="2017" name="Genome Biol.">
        <title>New reference genome sequences of hot pepper reveal the massive evolution of plant disease-resistance genes by retroduplication.</title>
        <authorList>
            <person name="Kim S."/>
            <person name="Park J."/>
            <person name="Yeom S.I."/>
            <person name="Kim Y.M."/>
            <person name="Seo E."/>
            <person name="Kim K.T."/>
            <person name="Kim M.S."/>
            <person name="Lee J.M."/>
            <person name="Cheong K."/>
            <person name="Shin H.S."/>
            <person name="Kim S.B."/>
            <person name="Han K."/>
            <person name="Lee J."/>
            <person name="Park M."/>
            <person name="Lee H.A."/>
            <person name="Lee H.Y."/>
            <person name="Lee Y."/>
            <person name="Oh S."/>
            <person name="Lee J.H."/>
            <person name="Choi E."/>
            <person name="Choi E."/>
            <person name="Lee S.E."/>
            <person name="Jeon J."/>
            <person name="Kim H."/>
            <person name="Choi G."/>
            <person name="Song H."/>
            <person name="Lee J."/>
            <person name="Lee S.C."/>
            <person name="Kwon J.K."/>
            <person name="Lee H.Y."/>
            <person name="Koo N."/>
            <person name="Hong Y."/>
            <person name="Kim R.W."/>
            <person name="Kang W.H."/>
            <person name="Huh J.H."/>
            <person name="Kang B.C."/>
            <person name="Yang T.J."/>
            <person name="Lee Y.H."/>
            <person name="Bennetzen J.L."/>
            <person name="Choi D."/>
        </authorList>
    </citation>
    <scope>NUCLEOTIDE SEQUENCE [LARGE SCALE GENOMIC DNA]</scope>
    <source>
        <strain evidence="3">cv. CM334</strain>
    </source>
</reference>
<evidence type="ECO:0000313" key="2">
    <source>
        <dbReference type="EMBL" id="PHT85202.1"/>
    </source>
</evidence>
<dbReference type="Gramene" id="PHT85202">
    <property type="protein sequence ID" value="PHT85202"/>
    <property type="gene ID" value="T459_07308"/>
</dbReference>
<evidence type="ECO:0000313" key="3">
    <source>
        <dbReference type="Proteomes" id="UP000222542"/>
    </source>
</evidence>
<dbReference type="InterPro" id="IPR027992">
    <property type="entry name" value="tRNA_bind_dom"/>
</dbReference>
<proteinExistence type="predicted"/>
<sequence length="93" mass="10781">MNNFVLIKEQMRHCNCFCLSVFAEHSLFVRAFRLKMEPHSISVDEDLYNAAKEVQDEMNSNSEGLLDPELFQQFAIVDRGAEFEMLYGMVVGR</sequence>
<evidence type="ECO:0000259" key="1">
    <source>
        <dbReference type="Pfam" id="PF13725"/>
    </source>
</evidence>
<reference evidence="2 3" key="1">
    <citation type="journal article" date="2014" name="Nat. Genet.">
        <title>Genome sequence of the hot pepper provides insights into the evolution of pungency in Capsicum species.</title>
        <authorList>
            <person name="Kim S."/>
            <person name="Park M."/>
            <person name="Yeom S.I."/>
            <person name="Kim Y.M."/>
            <person name="Lee J.M."/>
            <person name="Lee H.A."/>
            <person name="Seo E."/>
            <person name="Choi J."/>
            <person name="Cheong K."/>
            <person name="Kim K.T."/>
            <person name="Jung K."/>
            <person name="Lee G.W."/>
            <person name="Oh S.K."/>
            <person name="Bae C."/>
            <person name="Kim S.B."/>
            <person name="Lee H.Y."/>
            <person name="Kim S.Y."/>
            <person name="Kim M.S."/>
            <person name="Kang B.C."/>
            <person name="Jo Y.D."/>
            <person name="Yang H.B."/>
            <person name="Jeong H.J."/>
            <person name="Kang W.H."/>
            <person name="Kwon J.K."/>
            <person name="Shin C."/>
            <person name="Lim J.Y."/>
            <person name="Park J.H."/>
            <person name="Huh J.H."/>
            <person name="Kim J.S."/>
            <person name="Kim B.D."/>
            <person name="Cohen O."/>
            <person name="Paran I."/>
            <person name="Suh M.C."/>
            <person name="Lee S.B."/>
            <person name="Kim Y.K."/>
            <person name="Shin Y."/>
            <person name="Noh S.J."/>
            <person name="Park J."/>
            <person name="Seo Y.S."/>
            <person name="Kwon S.Y."/>
            <person name="Kim H.A."/>
            <person name="Park J.M."/>
            <person name="Kim H.J."/>
            <person name="Choi S.B."/>
            <person name="Bosland P.W."/>
            <person name="Reeves G."/>
            <person name="Jo S.H."/>
            <person name="Lee B.W."/>
            <person name="Cho H.T."/>
            <person name="Choi H.S."/>
            <person name="Lee M.S."/>
            <person name="Yu Y."/>
            <person name="Do Choi Y."/>
            <person name="Park B.S."/>
            <person name="van Deynze A."/>
            <person name="Ashrafi H."/>
            <person name="Hill T."/>
            <person name="Kim W.T."/>
            <person name="Pai H.S."/>
            <person name="Ahn H.K."/>
            <person name="Yeam I."/>
            <person name="Giovannoni J.J."/>
            <person name="Rose J.K."/>
            <person name="Sorensen I."/>
            <person name="Lee S.J."/>
            <person name="Kim R.W."/>
            <person name="Choi I.Y."/>
            <person name="Choi B.S."/>
            <person name="Lim J.S."/>
            <person name="Lee Y.H."/>
            <person name="Choi D."/>
        </authorList>
    </citation>
    <scope>NUCLEOTIDE SEQUENCE [LARGE SCALE GENOMIC DNA]</scope>
    <source>
        <strain evidence="3">cv. CM334</strain>
    </source>
</reference>
<dbReference type="STRING" id="4072.A0A2G2ZTA7"/>
<feature type="domain" description="Possible tRNA binding" evidence="1">
    <location>
        <begin position="35"/>
        <end position="84"/>
    </location>
</feature>
<dbReference type="EMBL" id="AYRZ02000003">
    <property type="protein sequence ID" value="PHT85202.1"/>
    <property type="molecule type" value="Genomic_DNA"/>
</dbReference>